<dbReference type="RefSeq" id="XP_008095099.1">
    <property type="nucleotide sequence ID" value="XM_008096908.1"/>
</dbReference>
<dbReference type="AlphaFoldDB" id="E3QJP1"/>
<evidence type="ECO:0000256" key="1">
    <source>
        <dbReference type="ARBA" id="ARBA00004685"/>
    </source>
</evidence>
<proteinExistence type="inferred from homology"/>
<evidence type="ECO:0008006" key="7">
    <source>
        <dbReference type="Google" id="ProtNLM"/>
    </source>
</evidence>
<dbReference type="OrthoDB" id="3687641at2759"/>
<keyword evidence="4" id="KW-0812">Transmembrane</keyword>
<keyword evidence="4" id="KW-1133">Transmembrane helix</keyword>
<sequence length="280" mass="32424">MASKEVKFEAVSMDAEESDSESQSLLDREQRMKTTSSQRLRNWTFLAVNAFVLLLNIGVLLMVTTPKVVDEATKMITYPRLPHEEWIEDVINFELQSYDDKFSNHGEFRGVTRPELDHAWDSMMLRNFTVRIPKPGWREHSTPTSILTEFQDEDGGIMGTFSFIHNLHCLKTIRQYMLPEDYPRVAAMYQPTPDSPIPTHIDHCIDILRQSELCHADMALMTFEWRENEPNPVNIHHTPHICANTERITSFLERVSVPPFGLTMNPFTGKRPLWDVPNHA</sequence>
<feature type="transmembrane region" description="Helical" evidence="4">
    <location>
        <begin position="40"/>
        <end position="63"/>
    </location>
</feature>
<dbReference type="VEuPathDB" id="FungiDB:GLRG_06223"/>
<name>E3QJP1_COLGM</name>
<accession>E3QJP1</accession>
<keyword evidence="6" id="KW-1185">Reference proteome</keyword>
<gene>
    <name evidence="5" type="ORF">GLRG_06223</name>
</gene>
<dbReference type="HOGENOM" id="CLU_042941_2_2_1"/>
<dbReference type="Proteomes" id="UP000008782">
    <property type="component" value="Unassembled WGS sequence"/>
</dbReference>
<comment type="similarity">
    <text evidence="2">Belongs to the ustYa family.</text>
</comment>
<organism evidence="6">
    <name type="scientific">Colletotrichum graminicola (strain M1.001 / M2 / FGSC 10212)</name>
    <name type="common">Maize anthracnose fungus</name>
    <name type="synonym">Glomerella graminicola</name>
    <dbReference type="NCBI Taxonomy" id="645133"/>
    <lineage>
        <taxon>Eukaryota</taxon>
        <taxon>Fungi</taxon>
        <taxon>Dikarya</taxon>
        <taxon>Ascomycota</taxon>
        <taxon>Pezizomycotina</taxon>
        <taxon>Sordariomycetes</taxon>
        <taxon>Hypocreomycetidae</taxon>
        <taxon>Glomerellales</taxon>
        <taxon>Glomerellaceae</taxon>
        <taxon>Colletotrichum</taxon>
        <taxon>Colletotrichum graminicola species complex</taxon>
    </lineage>
</organism>
<dbReference type="Pfam" id="PF11807">
    <property type="entry name" value="UstYa"/>
    <property type="match status" value="1"/>
</dbReference>
<evidence type="ECO:0000256" key="4">
    <source>
        <dbReference type="SAM" id="Phobius"/>
    </source>
</evidence>
<evidence type="ECO:0000313" key="5">
    <source>
        <dbReference type="EMBL" id="EFQ31079.1"/>
    </source>
</evidence>
<evidence type="ECO:0000256" key="3">
    <source>
        <dbReference type="SAM" id="MobiDB-lite"/>
    </source>
</evidence>
<protein>
    <recommendedName>
        <fullName evidence="7">Tat pathway signal sequence</fullName>
    </recommendedName>
</protein>
<feature type="region of interest" description="Disordered" evidence="3">
    <location>
        <begin position="1"/>
        <end position="28"/>
    </location>
</feature>
<dbReference type="GeneID" id="24411588"/>
<dbReference type="PANTHER" id="PTHR33365:SF4">
    <property type="entry name" value="CYCLOCHLOROTINE BIOSYNTHESIS PROTEIN O"/>
    <property type="match status" value="1"/>
</dbReference>
<dbReference type="EMBL" id="GG697353">
    <property type="protein sequence ID" value="EFQ31079.1"/>
    <property type="molecule type" value="Genomic_DNA"/>
</dbReference>
<evidence type="ECO:0000313" key="6">
    <source>
        <dbReference type="Proteomes" id="UP000008782"/>
    </source>
</evidence>
<dbReference type="GO" id="GO:0043386">
    <property type="term" value="P:mycotoxin biosynthetic process"/>
    <property type="evidence" value="ECO:0007669"/>
    <property type="project" value="InterPro"/>
</dbReference>
<keyword evidence="4" id="KW-0472">Membrane</keyword>
<comment type="pathway">
    <text evidence="1">Mycotoxin biosynthesis.</text>
</comment>
<dbReference type="PANTHER" id="PTHR33365">
    <property type="entry name" value="YALI0B05434P"/>
    <property type="match status" value="1"/>
</dbReference>
<reference evidence="6" key="1">
    <citation type="journal article" date="2012" name="Nat. Genet.">
        <title>Lifestyle transitions in plant pathogenic Colletotrichum fungi deciphered by genome and transcriptome analyses.</title>
        <authorList>
            <person name="O'Connell R.J."/>
            <person name="Thon M.R."/>
            <person name="Hacquard S."/>
            <person name="Amyotte S.G."/>
            <person name="Kleemann J."/>
            <person name="Torres M.F."/>
            <person name="Damm U."/>
            <person name="Buiate E.A."/>
            <person name="Epstein L."/>
            <person name="Alkan N."/>
            <person name="Altmueller J."/>
            <person name="Alvarado-Balderrama L."/>
            <person name="Bauser C.A."/>
            <person name="Becker C."/>
            <person name="Birren B.W."/>
            <person name="Chen Z."/>
            <person name="Choi J."/>
            <person name="Crouch J.A."/>
            <person name="Duvick J.P."/>
            <person name="Farman M.A."/>
            <person name="Gan P."/>
            <person name="Heiman D."/>
            <person name="Henrissat B."/>
            <person name="Howard R.J."/>
            <person name="Kabbage M."/>
            <person name="Koch C."/>
            <person name="Kracher B."/>
            <person name="Kubo Y."/>
            <person name="Law A.D."/>
            <person name="Lebrun M.-H."/>
            <person name="Lee Y.-H."/>
            <person name="Miyara I."/>
            <person name="Moore N."/>
            <person name="Neumann U."/>
            <person name="Nordstroem K."/>
            <person name="Panaccione D.G."/>
            <person name="Panstruga R."/>
            <person name="Place M."/>
            <person name="Proctor R.H."/>
            <person name="Prusky D."/>
            <person name="Rech G."/>
            <person name="Reinhardt R."/>
            <person name="Rollins J.A."/>
            <person name="Rounsley S."/>
            <person name="Schardl C.L."/>
            <person name="Schwartz D.C."/>
            <person name="Shenoy N."/>
            <person name="Shirasu K."/>
            <person name="Sikhakolli U.R."/>
            <person name="Stueber K."/>
            <person name="Sukno S.A."/>
            <person name="Sweigard J.A."/>
            <person name="Takano Y."/>
            <person name="Takahara H."/>
            <person name="Trail F."/>
            <person name="van der Does H.C."/>
            <person name="Voll L.M."/>
            <person name="Will I."/>
            <person name="Young S."/>
            <person name="Zeng Q."/>
            <person name="Zhang J."/>
            <person name="Zhou S."/>
            <person name="Dickman M.B."/>
            <person name="Schulze-Lefert P."/>
            <person name="Ver Loren van Themaat E."/>
            <person name="Ma L.-J."/>
            <person name="Vaillancourt L.J."/>
        </authorList>
    </citation>
    <scope>NUCLEOTIDE SEQUENCE [LARGE SCALE GENOMIC DNA]</scope>
    <source>
        <strain evidence="6">M1.001 / M2 / FGSC 10212</strain>
    </source>
</reference>
<dbReference type="STRING" id="645133.E3QJP1"/>
<evidence type="ECO:0000256" key="2">
    <source>
        <dbReference type="ARBA" id="ARBA00035112"/>
    </source>
</evidence>
<dbReference type="InterPro" id="IPR021765">
    <property type="entry name" value="UstYa-like"/>
</dbReference>